<name>A0A0F5LF89_9HYPH</name>
<dbReference type="Gene3D" id="1.10.1750.10">
    <property type="match status" value="1"/>
</dbReference>
<dbReference type="GO" id="GO:0006275">
    <property type="term" value="P:regulation of DNA replication"/>
    <property type="evidence" value="ECO:0007669"/>
    <property type="project" value="InterPro"/>
</dbReference>
<dbReference type="InterPro" id="IPR013159">
    <property type="entry name" value="DnaA_C"/>
</dbReference>
<comment type="caution">
    <text evidence="2">The sequence shown here is derived from an EMBL/GenBank/DDBJ whole genome shotgun (WGS) entry which is preliminary data.</text>
</comment>
<feature type="domain" description="Chromosomal replication initiator DnaA C-terminal" evidence="1">
    <location>
        <begin position="6"/>
        <end position="74"/>
    </location>
</feature>
<dbReference type="GO" id="GO:0005524">
    <property type="term" value="F:ATP binding"/>
    <property type="evidence" value="ECO:0007669"/>
    <property type="project" value="InterPro"/>
</dbReference>
<keyword evidence="3" id="KW-1185">Reference proteome</keyword>
<evidence type="ECO:0000313" key="3">
    <source>
        <dbReference type="Proteomes" id="UP000033514"/>
    </source>
</evidence>
<dbReference type="SMART" id="SM00760">
    <property type="entry name" value="Bac_DnaA_C"/>
    <property type="match status" value="1"/>
</dbReference>
<proteinExistence type="predicted"/>
<protein>
    <recommendedName>
        <fullName evidence="1">Chromosomal replication initiator DnaA C-terminal domain-containing protein</fullName>
    </recommendedName>
</protein>
<sequence>MLRACSWRFLVEYAALAGGVDASDILGSNRTREVVDARHHALVLTYQHTQASLPAIGRLFGKDHSTVCYAMNKYNARGKLVDLFEGTRALLRPNSGRKLPLRVDDPHTPRTALQKAVARAYKNGVPTRVLVEELGTTSNAVNVMAHRLGLRRKPLDGGAG</sequence>
<dbReference type="EMBL" id="LAJG01000005">
    <property type="protein sequence ID" value="KKB81031.1"/>
    <property type="molecule type" value="Genomic_DNA"/>
</dbReference>
<reference evidence="2 3" key="1">
    <citation type="submission" date="2015-03" db="EMBL/GenBank/DDBJ databases">
        <authorList>
            <person name="Hassan Y.I."/>
            <person name="Lepp D."/>
            <person name="Zhou T."/>
        </authorList>
    </citation>
    <scope>NUCLEOTIDE SEQUENCE [LARGE SCALE GENOMIC DNA]</scope>
    <source>
        <strain evidence="2 3">GH2-10</strain>
    </source>
</reference>
<dbReference type="InterPro" id="IPR010921">
    <property type="entry name" value="Trp_repressor/repl_initiator"/>
</dbReference>
<dbReference type="Pfam" id="PF08299">
    <property type="entry name" value="Bac_DnaA_C"/>
    <property type="match status" value="1"/>
</dbReference>
<dbReference type="AlphaFoldDB" id="A0A0F5LF89"/>
<accession>A0A0F5LF89</accession>
<gene>
    <name evidence="2" type="ORF">VW35_02360</name>
</gene>
<evidence type="ECO:0000259" key="1">
    <source>
        <dbReference type="SMART" id="SM00760"/>
    </source>
</evidence>
<dbReference type="Proteomes" id="UP000033514">
    <property type="component" value="Unassembled WGS sequence"/>
</dbReference>
<dbReference type="CDD" id="cd06571">
    <property type="entry name" value="Bac_DnaA_C"/>
    <property type="match status" value="1"/>
</dbReference>
<dbReference type="PATRIC" id="fig|361041.3.peg.3856"/>
<dbReference type="SUPFAM" id="SSF48295">
    <property type="entry name" value="TrpR-like"/>
    <property type="match status" value="1"/>
</dbReference>
<organism evidence="2 3">
    <name type="scientific">Devosia soli</name>
    <dbReference type="NCBI Taxonomy" id="361041"/>
    <lineage>
        <taxon>Bacteria</taxon>
        <taxon>Pseudomonadati</taxon>
        <taxon>Pseudomonadota</taxon>
        <taxon>Alphaproteobacteria</taxon>
        <taxon>Hyphomicrobiales</taxon>
        <taxon>Devosiaceae</taxon>
        <taxon>Devosia</taxon>
    </lineage>
</organism>
<dbReference type="STRING" id="361041.VW35_02360"/>
<dbReference type="GO" id="GO:0043565">
    <property type="term" value="F:sequence-specific DNA binding"/>
    <property type="evidence" value="ECO:0007669"/>
    <property type="project" value="InterPro"/>
</dbReference>
<dbReference type="GO" id="GO:0006270">
    <property type="term" value="P:DNA replication initiation"/>
    <property type="evidence" value="ECO:0007669"/>
    <property type="project" value="InterPro"/>
</dbReference>
<evidence type="ECO:0000313" key="2">
    <source>
        <dbReference type="EMBL" id="KKB81031.1"/>
    </source>
</evidence>